<comment type="caution">
    <text evidence="2">The sequence shown here is derived from an EMBL/GenBank/DDBJ whole genome shotgun (WGS) entry which is preliminary data.</text>
</comment>
<proteinExistence type="predicted"/>
<organism evidence="2 3">
    <name type="scientific">Sphingobium fontiphilum</name>
    <dbReference type="NCBI Taxonomy" id="944425"/>
    <lineage>
        <taxon>Bacteria</taxon>
        <taxon>Pseudomonadati</taxon>
        <taxon>Pseudomonadota</taxon>
        <taxon>Alphaproteobacteria</taxon>
        <taxon>Sphingomonadales</taxon>
        <taxon>Sphingomonadaceae</taxon>
        <taxon>Sphingobium</taxon>
    </lineage>
</organism>
<evidence type="ECO:0000313" key="2">
    <source>
        <dbReference type="EMBL" id="MBB3981310.1"/>
    </source>
</evidence>
<name>A0A7W6DDM3_9SPHN</name>
<feature type="transmembrane region" description="Helical" evidence="1">
    <location>
        <begin position="52"/>
        <end position="75"/>
    </location>
</feature>
<keyword evidence="1" id="KW-0812">Transmembrane</keyword>
<feature type="transmembrane region" description="Helical" evidence="1">
    <location>
        <begin position="25"/>
        <end position="46"/>
    </location>
</feature>
<feature type="transmembrane region" description="Helical" evidence="1">
    <location>
        <begin position="118"/>
        <end position="140"/>
    </location>
</feature>
<reference evidence="2 3" key="1">
    <citation type="submission" date="2020-08" db="EMBL/GenBank/DDBJ databases">
        <title>Genomic Encyclopedia of Type Strains, Phase IV (KMG-IV): sequencing the most valuable type-strain genomes for metagenomic binning, comparative biology and taxonomic classification.</title>
        <authorList>
            <person name="Goeker M."/>
        </authorList>
    </citation>
    <scope>NUCLEOTIDE SEQUENCE [LARGE SCALE GENOMIC DNA]</scope>
    <source>
        <strain evidence="2 3">DSM 29348</strain>
    </source>
</reference>
<protein>
    <submittedName>
        <fullName evidence="2">Uncharacterized protein</fullName>
    </submittedName>
</protein>
<sequence>MSGEFTEKDRVELLAREWEYRHRTFWLSFNIWGALVGAAILGPFVKPDLIDIGWPILVVPLYGTGIALFASYHLASEAKRMVITFNGYKDSRGVPEWSAVASRSDRKFHLHSLSSAKVIANLFLYVLAPSCVSSALILAVRIYDSYGFYFSLETTGLLRGLVFLAAILAPVVGFMWGWRNTMMAMARKEREGESMRAGVVSAPGADISAKADHADEERINPHA</sequence>
<keyword evidence="1" id="KW-1133">Transmembrane helix</keyword>
<accession>A0A7W6DDM3</accession>
<keyword evidence="3" id="KW-1185">Reference proteome</keyword>
<gene>
    <name evidence="2" type="ORF">GGR44_000957</name>
</gene>
<evidence type="ECO:0000313" key="3">
    <source>
        <dbReference type="Proteomes" id="UP000552757"/>
    </source>
</evidence>
<dbReference type="AlphaFoldDB" id="A0A7W6DDM3"/>
<dbReference type="RefSeq" id="WP_183954330.1">
    <property type="nucleotide sequence ID" value="NZ_JACIEB010000002.1"/>
</dbReference>
<feature type="transmembrane region" description="Helical" evidence="1">
    <location>
        <begin position="160"/>
        <end position="178"/>
    </location>
</feature>
<keyword evidence="1" id="KW-0472">Membrane</keyword>
<dbReference type="EMBL" id="JACIEB010000002">
    <property type="protein sequence ID" value="MBB3981310.1"/>
    <property type="molecule type" value="Genomic_DNA"/>
</dbReference>
<evidence type="ECO:0000256" key="1">
    <source>
        <dbReference type="SAM" id="Phobius"/>
    </source>
</evidence>
<dbReference type="Proteomes" id="UP000552757">
    <property type="component" value="Unassembled WGS sequence"/>
</dbReference>